<feature type="transmembrane region" description="Helical" evidence="7">
    <location>
        <begin position="204"/>
        <end position="222"/>
    </location>
</feature>
<keyword evidence="4 7" id="KW-0812">Transmembrane</keyword>
<feature type="transmembrane region" description="Helical" evidence="7">
    <location>
        <begin position="234"/>
        <end position="253"/>
    </location>
</feature>
<evidence type="ECO:0000313" key="9">
    <source>
        <dbReference type="EMBL" id="MBP1993835.1"/>
    </source>
</evidence>
<evidence type="ECO:0000256" key="3">
    <source>
        <dbReference type="ARBA" id="ARBA00022475"/>
    </source>
</evidence>
<reference evidence="9 10" key="1">
    <citation type="submission" date="2021-03" db="EMBL/GenBank/DDBJ databases">
        <title>Genomic Encyclopedia of Type Strains, Phase IV (KMG-IV): sequencing the most valuable type-strain genomes for metagenomic binning, comparative biology and taxonomic classification.</title>
        <authorList>
            <person name="Goeker M."/>
        </authorList>
    </citation>
    <scope>NUCLEOTIDE SEQUENCE [LARGE SCALE GENOMIC DNA]</scope>
    <source>
        <strain evidence="9 10">DSM 26048</strain>
    </source>
</reference>
<feature type="transmembrane region" description="Helical" evidence="7">
    <location>
        <begin position="259"/>
        <end position="276"/>
    </location>
</feature>
<dbReference type="Proteomes" id="UP001519287">
    <property type="component" value="Unassembled WGS sequence"/>
</dbReference>
<dbReference type="InterPro" id="IPR000620">
    <property type="entry name" value="EamA_dom"/>
</dbReference>
<keyword evidence="5 7" id="KW-1133">Transmembrane helix</keyword>
<dbReference type="SUPFAM" id="SSF103481">
    <property type="entry name" value="Multidrug resistance efflux transporter EmrE"/>
    <property type="match status" value="2"/>
</dbReference>
<evidence type="ECO:0000256" key="5">
    <source>
        <dbReference type="ARBA" id="ARBA00022989"/>
    </source>
</evidence>
<accession>A0ABS4J3H3</accession>
<evidence type="ECO:0000256" key="1">
    <source>
        <dbReference type="ARBA" id="ARBA00004651"/>
    </source>
</evidence>
<feature type="transmembrane region" description="Helical" evidence="7">
    <location>
        <begin position="29"/>
        <end position="50"/>
    </location>
</feature>
<feature type="transmembrane region" description="Helical" evidence="7">
    <location>
        <begin position="62"/>
        <end position="78"/>
    </location>
</feature>
<feature type="transmembrane region" description="Helical" evidence="7">
    <location>
        <begin position="173"/>
        <end position="192"/>
    </location>
</feature>
<feature type="transmembrane region" description="Helical" evidence="7">
    <location>
        <begin position="142"/>
        <end position="161"/>
    </location>
</feature>
<dbReference type="EMBL" id="JAGGLB010000021">
    <property type="protein sequence ID" value="MBP1993835.1"/>
    <property type="molecule type" value="Genomic_DNA"/>
</dbReference>
<comment type="caution">
    <text evidence="9">The sequence shown here is derived from an EMBL/GenBank/DDBJ whole genome shotgun (WGS) entry which is preliminary data.</text>
</comment>
<protein>
    <submittedName>
        <fullName evidence="9">Drug/metabolite transporter (DMT)-like permease</fullName>
    </submittedName>
</protein>
<evidence type="ECO:0000313" key="10">
    <source>
        <dbReference type="Proteomes" id="UP001519287"/>
    </source>
</evidence>
<comment type="subcellular location">
    <subcellularLocation>
        <location evidence="1">Cell membrane</location>
        <topology evidence="1">Multi-pass membrane protein</topology>
    </subcellularLocation>
</comment>
<proteinExistence type="inferred from homology"/>
<feature type="domain" description="EamA" evidence="8">
    <location>
        <begin position="142"/>
        <end position="276"/>
    </location>
</feature>
<dbReference type="RefSeq" id="WP_209975705.1">
    <property type="nucleotide sequence ID" value="NZ_JAGGLB010000021.1"/>
</dbReference>
<feature type="transmembrane region" description="Helical" evidence="7">
    <location>
        <begin position="84"/>
        <end position="104"/>
    </location>
</feature>
<keyword evidence="10" id="KW-1185">Reference proteome</keyword>
<dbReference type="InterPro" id="IPR050638">
    <property type="entry name" value="AA-Vitamin_Transporters"/>
</dbReference>
<evidence type="ECO:0000256" key="7">
    <source>
        <dbReference type="SAM" id="Phobius"/>
    </source>
</evidence>
<evidence type="ECO:0000256" key="2">
    <source>
        <dbReference type="ARBA" id="ARBA00007362"/>
    </source>
</evidence>
<dbReference type="InterPro" id="IPR037185">
    <property type="entry name" value="EmrE-like"/>
</dbReference>
<dbReference type="PANTHER" id="PTHR32322">
    <property type="entry name" value="INNER MEMBRANE TRANSPORTER"/>
    <property type="match status" value="1"/>
</dbReference>
<dbReference type="Pfam" id="PF00892">
    <property type="entry name" value="EamA"/>
    <property type="match status" value="2"/>
</dbReference>
<name>A0ABS4J3H3_9BACL</name>
<feature type="transmembrane region" description="Helical" evidence="7">
    <location>
        <begin position="116"/>
        <end position="136"/>
    </location>
</feature>
<keyword evidence="6 7" id="KW-0472">Membrane</keyword>
<keyword evidence="3" id="KW-1003">Cell membrane</keyword>
<sequence>MKALMTILCLVWGFNFIIMKLGNGVVPPVMFAALRFLTGAVVLLGVCAALKIPMPNKSEWKWYVLCGLLQTTYFNIAIQISLNYISAGLTSMLTYSMPLFLSIMAHKWIPGEQLTLKKMLGIGLGLLGLCMSMNIGLEGSSWAILLALSSAISWAAANVLFKVKLKNSDTLSYTTWQMVIGAVGLLMVSFFFESGEMQWGVMPVVYILFAGVVASAFAFMLWNHVLSHVEASKASISLLMVPIVGVISGCLFLNEALEWMTLVGMLFVLAGIWLVNRKGTRESPVTRM</sequence>
<evidence type="ECO:0000259" key="8">
    <source>
        <dbReference type="Pfam" id="PF00892"/>
    </source>
</evidence>
<organism evidence="9 10">
    <name type="scientific">Paenibacillus eucommiae</name>
    <dbReference type="NCBI Taxonomy" id="1355755"/>
    <lineage>
        <taxon>Bacteria</taxon>
        <taxon>Bacillati</taxon>
        <taxon>Bacillota</taxon>
        <taxon>Bacilli</taxon>
        <taxon>Bacillales</taxon>
        <taxon>Paenibacillaceae</taxon>
        <taxon>Paenibacillus</taxon>
    </lineage>
</organism>
<dbReference type="PANTHER" id="PTHR32322:SF18">
    <property type="entry name" value="S-ADENOSYLMETHIONINE_S-ADENOSYLHOMOCYSTEINE TRANSPORTER"/>
    <property type="match status" value="1"/>
</dbReference>
<evidence type="ECO:0000256" key="6">
    <source>
        <dbReference type="ARBA" id="ARBA00023136"/>
    </source>
</evidence>
<comment type="similarity">
    <text evidence="2">Belongs to the EamA transporter family.</text>
</comment>
<evidence type="ECO:0000256" key="4">
    <source>
        <dbReference type="ARBA" id="ARBA00022692"/>
    </source>
</evidence>
<feature type="domain" description="EamA" evidence="8">
    <location>
        <begin position="4"/>
        <end position="132"/>
    </location>
</feature>
<gene>
    <name evidence="9" type="ORF">J2Z66_005461</name>
</gene>